<sequence length="451" mass="51229">MKAVINSQEEKVQIDYIESCVPPMQSGEYQISVTQKIDAIGYQAVQTQNIRIEGPRFSLAEADVESVYPPVGMKGKFRTTLPHIVFQRRTLPWERTPIKQVTMLANEAGTPPRFKTPWMALLLLCGNEIEEIKSDPVSKVYPETDVLNKKEICHYIDLDKDLFLRIMPTPSELTFLCHTRRVNITAQSVGDDPLTDMHSVLIGNRLPVNDVKSRAYVVSLEGYINHEVHENNERCIGNGNIPEMVKCFGEDKYVIEGATARLTVLYSWDFYSSDSDVHIKDLFDKLDINSLTYSKTVKNESTNAILSHGFVPVQHKLREGSQTVSFYRGPFTPNIIENAGYSFDSADSLYKYDPEIGMFDVSYAAAWQEGRLLTMNSKAIAVKIMRSRTNNLRMLAGICANRQLESRLKTRGEDMDKLSFGKEGVHNTVARKAGHALLDFFNQKDTDRFFW</sequence>
<dbReference type="EMBL" id="JACEGA010000001">
    <property type="protein sequence ID" value="MBB2183595.1"/>
    <property type="molecule type" value="Genomic_DNA"/>
</dbReference>
<dbReference type="RefSeq" id="WP_228353228.1">
    <property type="nucleotide sequence ID" value="NZ_JACEGA010000001.1"/>
</dbReference>
<reference evidence="1 2" key="1">
    <citation type="submission" date="2020-07" db="EMBL/GenBank/DDBJ databases">
        <title>Characterization and genome sequencing of isolate MD1, a novel member within the family Lachnospiraceae.</title>
        <authorList>
            <person name="Rettenmaier R."/>
            <person name="Di Bello L."/>
            <person name="Zinser C."/>
            <person name="Scheitz K."/>
            <person name="Liebl W."/>
            <person name="Zverlov V."/>
        </authorList>
    </citation>
    <scope>NUCLEOTIDE SEQUENCE [LARGE SCALE GENOMIC DNA]</scope>
    <source>
        <strain evidence="1 2">MD1</strain>
    </source>
</reference>
<name>A0A839K101_9FIRM</name>
<gene>
    <name evidence="1" type="ORF">H0486_11985</name>
</gene>
<comment type="caution">
    <text evidence="1">The sequence shown here is derived from an EMBL/GenBank/DDBJ whole genome shotgun (WGS) entry which is preliminary data.</text>
</comment>
<evidence type="ECO:0000313" key="2">
    <source>
        <dbReference type="Proteomes" id="UP000574276"/>
    </source>
</evidence>
<evidence type="ECO:0000313" key="1">
    <source>
        <dbReference type="EMBL" id="MBB2183595.1"/>
    </source>
</evidence>
<protein>
    <submittedName>
        <fullName evidence="1">Uncharacterized protein</fullName>
    </submittedName>
</protein>
<organism evidence="1 2">
    <name type="scientific">Variimorphobacter saccharofermentans</name>
    <dbReference type="NCBI Taxonomy" id="2755051"/>
    <lineage>
        <taxon>Bacteria</taxon>
        <taxon>Bacillati</taxon>
        <taxon>Bacillota</taxon>
        <taxon>Clostridia</taxon>
        <taxon>Lachnospirales</taxon>
        <taxon>Lachnospiraceae</taxon>
        <taxon>Variimorphobacter</taxon>
    </lineage>
</organism>
<proteinExistence type="predicted"/>
<dbReference type="AlphaFoldDB" id="A0A839K101"/>
<accession>A0A839K101</accession>
<keyword evidence="2" id="KW-1185">Reference proteome</keyword>
<dbReference type="Proteomes" id="UP000574276">
    <property type="component" value="Unassembled WGS sequence"/>
</dbReference>